<organism evidence="6 7">
    <name type="scientific">Aquamicrobium terrae</name>
    <dbReference type="NCBI Taxonomy" id="1324945"/>
    <lineage>
        <taxon>Bacteria</taxon>
        <taxon>Pseudomonadati</taxon>
        <taxon>Pseudomonadota</taxon>
        <taxon>Alphaproteobacteria</taxon>
        <taxon>Hyphomicrobiales</taxon>
        <taxon>Phyllobacteriaceae</taxon>
        <taxon>Aquamicrobium</taxon>
    </lineage>
</organism>
<feature type="transmembrane region" description="Helical" evidence="5">
    <location>
        <begin position="254"/>
        <end position="274"/>
    </location>
</feature>
<reference evidence="6 7" key="1">
    <citation type="submission" date="2024-06" db="EMBL/GenBank/DDBJ databases">
        <title>Genomic Encyclopedia of Type Strains, Phase IV (KMG-IV): sequencing the most valuable type-strain genomes for metagenomic binning, comparative biology and taxonomic classification.</title>
        <authorList>
            <person name="Goeker M."/>
        </authorList>
    </citation>
    <scope>NUCLEOTIDE SEQUENCE [LARGE SCALE GENOMIC DNA]</scope>
    <source>
        <strain evidence="6 7">DSM 27865</strain>
    </source>
</reference>
<comment type="caution">
    <text evidence="6">The sequence shown here is derived from an EMBL/GenBank/DDBJ whole genome shotgun (WGS) entry which is preliminary data.</text>
</comment>
<evidence type="ECO:0000313" key="6">
    <source>
        <dbReference type="EMBL" id="MET3794253.1"/>
    </source>
</evidence>
<dbReference type="PANTHER" id="PTHR10361">
    <property type="entry name" value="SODIUM-BILE ACID COTRANSPORTER"/>
    <property type="match status" value="1"/>
</dbReference>
<feature type="transmembrane region" description="Helical" evidence="5">
    <location>
        <begin position="45"/>
        <end position="78"/>
    </location>
</feature>
<dbReference type="Proteomes" id="UP001549076">
    <property type="component" value="Unassembled WGS sequence"/>
</dbReference>
<feature type="transmembrane region" description="Helical" evidence="5">
    <location>
        <begin position="98"/>
        <end position="124"/>
    </location>
</feature>
<evidence type="ECO:0000256" key="5">
    <source>
        <dbReference type="SAM" id="Phobius"/>
    </source>
</evidence>
<dbReference type="InterPro" id="IPR004710">
    <property type="entry name" value="Bilac:Na_transpt"/>
</dbReference>
<dbReference type="Gene3D" id="1.20.1530.20">
    <property type="match status" value="1"/>
</dbReference>
<proteinExistence type="predicted"/>
<evidence type="ECO:0000256" key="2">
    <source>
        <dbReference type="ARBA" id="ARBA00022692"/>
    </source>
</evidence>
<keyword evidence="4 5" id="KW-0472">Membrane</keyword>
<dbReference type="EMBL" id="JBEPML010000022">
    <property type="protein sequence ID" value="MET3794253.1"/>
    <property type="molecule type" value="Genomic_DNA"/>
</dbReference>
<protein>
    <submittedName>
        <fullName evidence="6">BASS family bile acid:Na+ symporter</fullName>
    </submittedName>
</protein>
<dbReference type="InterPro" id="IPR002657">
    <property type="entry name" value="BilAc:Na_symport/Acr3"/>
</dbReference>
<feature type="transmembrane region" description="Helical" evidence="5">
    <location>
        <begin position="136"/>
        <end position="157"/>
    </location>
</feature>
<dbReference type="PANTHER" id="PTHR10361:SF28">
    <property type="entry name" value="P3 PROTEIN-RELATED"/>
    <property type="match status" value="1"/>
</dbReference>
<dbReference type="RefSeq" id="WP_354198846.1">
    <property type="nucleotide sequence ID" value="NZ_JBEPML010000022.1"/>
</dbReference>
<evidence type="ECO:0000256" key="3">
    <source>
        <dbReference type="ARBA" id="ARBA00022989"/>
    </source>
</evidence>
<evidence type="ECO:0000256" key="1">
    <source>
        <dbReference type="ARBA" id="ARBA00004141"/>
    </source>
</evidence>
<dbReference type="Pfam" id="PF01758">
    <property type="entry name" value="SBF"/>
    <property type="match status" value="1"/>
</dbReference>
<feature type="transmembrane region" description="Helical" evidence="5">
    <location>
        <begin position="169"/>
        <end position="188"/>
    </location>
</feature>
<dbReference type="InterPro" id="IPR038770">
    <property type="entry name" value="Na+/solute_symporter_sf"/>
</dbReference>
<gene>
    <name evidence="6" type="ORF">ABID37_004493</name>
</gene>
<name>A0ABV2N612_9HYPH</name>
<sequence>MTLAQLIPLAIKISIFLIVFALGLKTEKGDAVYLLRRPSLLLRSILSMNIAMVAVAVATSALFDLPFPVEVALIALAVSPVPPILPKKQTKAGGSASYSISLLAAAAMAAIVLAPLAVGLAGAFFGREAGISPAAVAKTVLVTVLVPLGLGIAVRMFAPLLAERAARPVSILATALLVLSVLPVLFVATRAIWELVGNGVAVALAAFTLIGLAIGHLLGGPDPENRTVLALATGTRHPGVAIAIASTNFPDEKAVLAVVLYHLVIGAIVSIPYVRSRRTSNAEITL</sequence>
<keyword evidence="7" id="KW-1185">Reference proteome</keyword>
<evidence type="ECO:0000313" key="7">
    <source>
        <dbReference type="Proteomes" id="UP001549076"/>
    </source>
</evidence>
<keyword evidence="2 5" id="KW-0812">Transmembrane</keyword>
<accession>A0ABV2N612</accession>
<feature type="transmembrane region" description="Helical" evidence="5">
    <location>
        <begin position="195"/>
        <end position="218"/>
    </location>
</feature>
<comment type="subcellular location">
    <subcellularLocation>
        <location evidence="1">Membrane</location>
        <topology evidence="1">Multi-pass membrane protein</topology>
    </subcellularLocation>
</comment>
<evidence type="ECO:0000256" key="4">
    <source>
        <dbReference type="ARBA" id="ARBA00023136"/>
    </source>
</evidence>
<keyword evidence="3 5" id="KW-1133">Transmembrane helix</keyword>
<feature type="transmembrane region" description="Helical" evidence="5">
    <location>
        <begin position="6"/>
        <end position="24"/>
    </location>
</feature>